<dbReference type="SUPFAM" id="SSF46689">
    <property type="entry name" value="Homeodomain-like"/>
    <property type="match status" value="2"/>
</dbReference>
<dbReference type="Proteomes" id="UP000254575">
    <property type="component" value="Unassembled WGS sequence"/>
</dbReference>
<sequence length="299" mass="33823">MDILDQLIQLAQIRGQADIHCRLQGDWSIPHEQKQGQANMHIISRGSGWLNIAGEKEARAIKQGDILFFPQAHTHRLSSSDKSLHRQEKIHSRKQGVFTLNYCGDYAQADMEFFCAVFHYEANAALFRALPQMIAINVEHPALQTLSRLLKNEADKYDEGAASLIHALSSALFIMIIRAYLADSPALPEGIIKAGREPRLQPLIHAIMHNPEQDWTIEKLCELGHLSRAQLMRLFKQHLNISPYAFILQTRLQKAAHLLKNSQDSILNIALLSGFNSETNFGKAFKNYYGISAGDYRKQ</sequence>
<dbReference type="PROSITE" id="PS00041">
    <property type="entry name" value="HTH_ARAC_FAMILY_1"/>
    <property type="match status" value="1"/>
</dbReference>
<dbReference type="PANTHER" id="PTHR46796">
    <property type="entry name" value="HTH-TYPE TRANSCRIPTIONAL ACTIVATOR RHAS-RELATED"/>
    <property type="match status" value="1"/>
</dbReference>
<dbReference type="Pfam" id="PF12833">
    <property type="entry name" value="HTH_18"/>
    <property type="match status" value="1"/>
</dbReference>
<dbReference type="InterPro" id="IPR018060">
    <property type="entry name" value="HTH_AraC"/>
</dbReference>
<dbReference type="PROSITE" id="PS01124">
    <property type="entry name" value="HTH_ARAC_FAMILY_2"/>
    <property type="match status" value="1"/>
</dbReference>
<dbReference type="EMBL" id="UHIA01000003">
    <property type="protein sequence ID" value="SUO92663.1"/>
    <property type="molecule type" value="Genomic_DNA"/>
</dbReference>
<dbReference type="InterPro" id="IPR032783">
    <property type="entry name" value="AraC_lig"/>
</dbReference>
<keyword evidence="1" id="KW-0805">Transcription regulation</keyword>
<accession>A0A380MNF3</accession>
<dbReference type="InterPro" id="IPR009057">
    <property type="entry name" value="Homeodomain-like_sf"/>
</dbReference>
<dbReference type="InterPro" id="IPR018062">
    <property type="entry name" value="HTH_AraC-typ_CS"/>
</dbReference>
<dbReference type="OrthoDB" id="9783876at2"/>
<name>A0A380MNF3_9GAMM</name>
<evidence type="ECO:0000256" key="1">
    <source>
        <dbReference type="ARBA" id="ARBA00023015"/>
    </source>
</evidence>
<keyword evidence="6" id="KW-1185">Reference proteome</keyword>
<dbReference type="AlphaFoldDB" id="A0A380MNF3"/>
<evidence type="ECO:0000256" key="3">
    <source>
        <dbReference type="ARBA" id="ARBA00023163"/>
    </source>
</evidence>
<dbReference type="Gene3D" id="1.10.10.60">
    <property type="entry name" value="Homeodomain-like"/>
    <property type="match status" value="2"/>
</dbReference>
<organism evidence="5 6">
    <name type="scientific">Suttonella indologenes</name>
    <dbReference type="NCBI Taxonomy" id="13276"/>
    <lineage>
        <taxon>Bacteria</taxon>
        <taxon>Pseudomonadati</taxon>
        <taxon>Pseudomonadota</taxon>
        <taxon>Gammaproteobacteria</taxon>
        <taxon>Cardiobacteriales</taxon>
        <taxon>Cardiobacteriaceae</taxon>
        <taxon>Suttonella</taxon>
    </lineage>
</organism>
<keyword evidence="3" id="KW-0804">Transcription</keyword>
<dbReference type="GO" id="GO:0003700">
    <property type="term" value="F:DNA-binding transcription factor activity"/>
    <property type="evidence" value="ECO:0007669"/>
    <property type="project" value="InterPro"/>
</dbReference>
<feature type="domain" description="HTH araC/xylS-type" evidence="4">
    <location>
        <begin position="201"/>
        <end position="299"/>
    </location>
</feature>
<dbReference type="InterPro" id="IPR050204">
    <property type="entry name" value="AraC_XylS_family_regulators"/>
</dbReference>
<reference evidence="5 6" key="1">
    <citation type="submission" date="2018-06" db="EMBL/GenBank/DDBJ databases">
        <authorList>
            <consortium name="Pathogen Informatics"/>
            <person name="Doyle S."/>
        </authorList>
    </citation>
    <scope>NUCLEOTIDE SEQUENCE [LARGE SCALE GENOMIC DNA]</scope>
    <source>
        <strain evidence="5 6">NCTC10717</strain>
    </source>
</reference>
<evidence type="ECO:0000256" key="2">
    <source>
        <dbReference type="ARBA" id="ARBA00023125"/>
    </source>
</evidence>
<protein>
    <submittedName>
        <fullName evidence="5">Multiple antibiotic resistance protein marA</fullName>
    </submittedName>
</protein>
<dbReference type="Pfam" id="PF12852">
    <property type="entry name" value="Cupin_6"/>
    <property type="match status" value="1"/>
</dbReference>
<evidence type="ECO:0000259" key="4">
    <source>
        <dbReference type="PROSITE" id="PS01124"/>
    </source>
</evidence>
<dbReference type="GO" id="GO:0043565">
    <property type="term" value="F:sequence-specific DNA binding"/>
    <property type="evidence" value="ECO:0007669"/>
    <property type="project" value="InterPro"/>
</dbReference>
<evidence type="ECO:0000313" key="6">
    <source>
        <dbReference type="Proteomes" id="UP000254575"/>
    </source>
</evidence>
<evidence type="ECO:0000313" key="5">
    <source>
        <dbReference type="EMBL" id="SUO92663.1"/>
    </source>
</evidence>
<proteinExistence type="predicted"/>
<dbReference type="RefSeq" id="WP_072281773.1">
    <property type="nucleotide sequence ID" value="NZ_UHIA01000003.1"/>
</dbReference>
<gene>
    <name evidence="5" type="primary">marA</name>
    <name evidence="5" type="ORF">NCTC10717_00675</name>
</gene>
<dbReference type="SMART" id="SM00342">
    <property type="entry name" value="HTH_ARAC"/>
    <property type="match status" value="1"/>
</dbReference>
<keyword evidence="2" id="KW-0238">DNA-binding</keyword>
<dbReference type="PANTHER" id="PTHR46796:SF13">
    <property type="entry name" value="HTH-TYPE TRANSCRIPTIONAL ACTIVATOR RHAS"/>
    <property type="match status" value="1"/>
</dbReference>